<comment type="caution">
    <text evidence="1">The sequence shown here is derived from an EMBL/GenBank/DDBJ whole genome shotgun (WGS) entry which is preliminary data.</text>
</comment>
<reference evidence="2" key="1">
    <citation type="journal article" date="2019" name="Int. J. Syst. Evol. Microbiol.">
        <title>The Global Catalogue of Microorganisms (GCM) 10K type strain sequencing project: providing services to taxonomists for standard genome sequencing and annotation.</title>
        <authorList>
            <consortium name="The Broad Institute Genomics Platform"/>
            <consortium name="The Broad Institute Genome Sequencing Center for Infectious Disease"/>
            <person name="Wu L."/>
            <person name="Ma J."/>
        </authorList>
    </citation>
    <scope>NUCLEOTIDE SEQUENCE [LARGE SCALE GENOMIC DNA]</scope>
    <source>
        <strain evidence="2">JCM 3175</strain>
    </source>
</reference>
<sequence length="169" mass="19047">MTSPLPAYAVPDVKPLRGTDDARRVRYRGDQLATCAPVAAVLDRIPAVLTTIEEVWPGHTLTITRPDLCAQVSVGTDDGLNWGLSFDDEVGYLVQPGFVPSHEPDPDDLLEEALAAQPDVDSAYHYDREYFEVRMARMLRADEMFARWLDTIMTAHREFARRRGVDLPY</sequence>
<dbReference type="Proteomes" id="UP001500307">
    <property type="component" value="Unassembled WGS sequence"/>
</dbReference>
<accession>A0ABP8SM81</accession>
<dbReference type="EMBL" id="BAABGU010000018">
    <property type="protein sequence ID" value="GAA4572056.1"/>
    <property type="molecule type" value="Genomic_DNA"/>
</dbReference>
<evidence type="ECO:0000313" key="1">
    <source>
        <dbReference type="EMBL" id="GAA4572056.1"/>
    </source>
</evidence>
<protein>
    <recommendedName>
        <fullName evidence="3">SUKH-4 immunity protein of toxin-antitoxin system</fullName>
    </recommendedName>
</protein>
<evidence type="ECO:0000313" key="2">
    <source>
        <dbReference type="Proteomes" id="UP001500307"/>
    </source>
</evidence>
<keyword evidence="2" id="KW-1185">Reference proteome</keyword>
<gene>
    <name evidence="1" type="ORF">GCM10023176_34120</name>
</gene>
<proteinExistence type="predicted"/>
<evidence type="ECO:0008006" key="3">
    <source>
        <dbReference type="Google" id="ProtNLM"/>
    </source>
</evidence>
<organism evidence="1 2">
    <name type="scientific">Micromonospora coerulea</name>
    <dbReference type="NCBI Taxonomy" id="47856"/>
    <lineage>
        <taxon>Bacteria</taxon>
        <taxon>Bacillati</taxon>
        <taxon>Actinomycetota</taxon>
        <taxon>Actinomycetes</taxon>
        <taxon>Micromonosporales</taxon>
        <taxon>Micromonosporaceae</taxon>
        <taxon>Micromonospora</taxon>
    </lineage>
</organism>
<name>A0ABP8SM81_9ACTN</name>
<dbReference type="RefSeq" id="WP_346120681.1">
    <property type="nucleotide sequence ID" value="NZ_BAABGU010000018.1"/>
</dbReference>